<dbReference type="SUPFAM" id="SSF69287">
    <property type="entry name" value="Urease metallochaperone UreE, N-terminal domain"/>
    <property type="match status" value="1"/>
</dbReference>
<dbReference type="GO" id="GO:0005737">
    <property type="term" value="C:cytoplasm"/>
    <property type="evidence" value="ECO:0007669"/>
    <property type="project" value="UniProtKB-SubCell"/>
</dbReference>
<dbReference type="Pfam" id="PF02814">
    <property type="entry name" value="UreE_N"/>
    <property type="match status" value="1"/>
</dbReference>
<organism evidence="8 9">
    <name type="scientific">Pacificitalea manganoxidans</name>
    <dbReference type="NCBI Taxonomy" id="1411902"/>
    <lineage>
        <taxon>Bacteria</taxon>
        <taxon>Pseudomonadati</taxon>
        <taxon>Pseudomonadota</taxon>
        <taxon>Alphaproteobacteria</taxon>
        <taxon>Rhodobacterales</taxon>
        <taxon>Paracoccaceae</taxon>
        <taxon>Pacificitalea</taxon>
    </lineage>
</organism>
<evidence type="ECO:0000256" key="5">
    <source>
        <dbReference type="HAMAP-Rule" id="MF_00822"/>
    </source>
</evidence>
<dbReference type="HAMAP" id="MF_00822">
    <property type="entry name" value="UreE"/>
    <property type="match status" value="1"/>
</dbReference>
<dbReference type="OrthoDB" id="9802215at2"/>
<keyword evidence="3 5" id="KW-0533">Nickel</keyword>
<dbReference type="GO" id="GO:0051082">
    <property type="term" value="F:unfolded protein binding"/>
    <property type="evidence" value="ECO:0007669"/>
    <property type="project" value="UniProtKB-UniRule"/>
</dbReference>
<evidence type="ECO:0000256" key="3">
    <source>
        <dbReference type="ARBA" id="ARBA00022596"/>
    </source>
</evidence>
<dbReference type="GO" id="GO:0006457">
    <property type="term" value="P:protein folding"/>
    <property type="evidence" value="ECO:0007669"/>
    <property type="project" value="InterPro"/>
</dbReference>
<evidence type="ECO:0000256" key="2">
    <source>
        <dbReference type="ARBA" id="ARBA00022490"/>
    </source>
</evidence>
<dbReference type="InterPro" id="IPR012406">
    <property type="entry name" value="UreE"/>
</dbReference>
<keyword evidence="2 5" id="KW-0963">Cytoplasm</keyword>
<dbReference type="InterPro" id="IPR007864">
    <property type="entry name" value="UreE_C_dom"/>
</dbReference>
<dbReference type="GO" id="GO:0016151">
    <property type="term" value="F:nickel cation binding"/>
    <property type="evidence" value="ECO:0007669"/>
    <property type="project" value="UniProtKB-UniRule"/>
</dbReference>
<evidence type="ECO:0000313" key="9">
    <source>
        <dbReference type="Proteomes" id="UP000219050"/>
    </source>
</evidence>
<evidence type="ECO:0000256" key="1">
    <source>
        <dbReference type="ARBA" id="ARBA00004496"/>
    </source>
</evidence>
<dbReference type="Proteomes" id="UP000219050">
    <property type="component" value="Chromosome"/>
</dbReference>
<dbReference type="SMART" id="SM00988">
    <property type="entry name" value="UreE_N"/>
    <property type="match status" value="1"/>
</dbReference>
<dbReference type="GO" id="GO:0019627">
    <property type="term" value="P:urea metabolic process"/>
    <property type="evidence" value="ECO:0007669"/>
    <property type="project" value="InterPro"/>
</dbReference>
<gene>
    <name evidence="5" type="primary">ureE</name>
    <name evidence="8" type="ORF">CBW24_11410</name>
</gene>
<sequence>MPADPPTDRLANLPDDDLDPLSLPPEDRPALASALIRGGGDGAADWLELDYDARFLRRKRLTSASGRPVMVDLPETVSLEQGDGLRLETGEVIGVEAAREPLLRVEGENLPRLAWHIGNRHTPCQVGDGHLLIRDDHVLRKMLEGLGATLSPTTERFRPEGGAYGHGRTMGHDHVHAHAADQVAPHPDTTRGHANAHGHHPDFEAQSKQPKS</sequence>
<comment type="similarity">
    <text evidence="5">Belongs to the UreE family.</text>
</comment>
<dbReference type="RefSeq" id="WP_097373659.1">
    <property type="nucleotide sequence ID" value="NZ_CP021404.1"/>
</dbReference>
<name>A0A291M0M8_9RHOB</name>
<comment type="function">
    <text evidence="5">Involved in urease metallocenter assembly. Binds nickel. Probably functions as a nickel donor during metallocenter assembly.</text>
</comment>
<dbReference type="SUPFAM" id="SSF69737">
    <property type="entry name" value="Urease metallochaperone UreE, C-terminal domain"/>
    <property type="match status" value="1"/>
</dbReference>
<evidence type="ECO:0000256" key="6">
    <source>
        <dbReference type="SAM" id="MobiDB-lite"/>
    </source>
</evidence>
<dbReference type="InterPro" id="IPR004029">
    <property type="entry name" value="UreE_N"/>
</dbReference>
<protein>
    <recommendedName>
        <fullName evidence="5">Urease accessory protein UreE</fullName>
    </recommendedName>
</protein>
<dbReference type="Pfam" id="PF05194">
    <property type="entry name" value="UreE_C"/>
    <property type="match status" value="1"/>
</dbReference>
<dbReference type="EMBL" id="CP021404">
    <property type="protein sequence ID" value="ATI42553.1"/>
    <property type="molecule type" value="Genomic_DNA"/>
</dbReference>
<proteinExistence type="inferred from homology"/>
<evidence type="ECO:0000259" key="7">
    <source>
        <dbReference type="SMART" id="SM00988"/>
    </source>
</evidence>
<feature type="domain" description="UreE urease accessory N-terminal" evidence="7">
    <location>
        <begin position="30"/>
        <end position="93"/>
    </location>
</feature>
<feature type="region of interest" description="Disordered" evidence="6">
    <location>
        <begin position="1"/>
        <end position="26"/>
    </location>
</feature>
<feature type="region of interest" description="Disordered" evidence="6">
    <location>
        <begin position="184"/>
        <end position="212"/>
    </location>
</feature>
<evidence type="ECO:0000256" key="4">
    <source>
        <dbReference type="ARBA" id="ARBA00023186"/>
    </source>
</evidence>
<comment type="subcellular location">
    <subcellularLocation>
        <location evidence="1 5">Cytoplasm</location>
    </subcellularLocation>
</comment>
<accession>A0A291M0M8</accession>
<dbReference type="AlphaFoldDB" id="A0A291M0M8"/>
<keyword evidence="9" id="KW-1185">Reference proteome</keyword>
<dbReference type="Gene3D" id="3.30.70.790">
    <property type="entry name" value="UreE, C-terminal domain"/>
    <property type="match status" value="1"/>
</dbReference>
<evidence type="ECO:0000313" key="8">
    <source>
        <dbReference type="EMBL" id="ATI42553.1"/>
    </source>
</evidence>
<dbReference type="CDD" id="cd00571">
    <property type="entry name" value="UreE"/>
    <property type="match status" value="1"/>
</dbReference>
<reference evidence="8 9" key="1">
    <citation type="submission" date="2017-05" db="EMBL/GenBank/DDBJ databases">
        <title>Comparative genomic and metabolic analysis of manganese-oxidizing mechanisms in Celeribater manganoxidans DY25T: its adaption to the environment of polymetallic nodule.</title>
        <authorList>
            <person name="Wang X."/>
        </authorList>
    </citation>
    <scope>NUCLEOTIDE SEQUENCE [LARGE SCALE GENOMIC DNA]</scope>
    <source>
        <strain evidence="8 9">DY25</strain>
    </source>
</reference>
<keyword evidence="4 5" id="KW-0143">Chaperone</keyword>
<dbReference type="Gene3D" id="2.60.260.20">
    <property type="entry name" value="Urease metallochaperone UreE, N-terminal domain"/>
    <property type="match status" value="1"/>
</dbReference>
<dbReference type="GO" id="GO:0065003">
    <property type="term" value="P:protein-containing complex assembly"/>
    <property type="evidence" value="ECO:0007669"/>
    <property type="project" value="InterPro"/>
</dbReference>
<dbReference type="KEGG" id="cmag:CBW24_11410"/>
<dbReference type="InterPro" id="IPR036118">
    <property type="entry name" value="UreE_N_sf"/>
</dbReference>